<keyword evidence="2" id="KW-1185">Reference proteome</keyword>
<proteinExistence type="predicted"/>
<protein>
    <submittedName>
        <fullName evidence="1">Uncharacterized protein</fullName>
    </submittedName>
</protein>
<accession>A0ACC2U1A3</accession>
<reference evidence="1" key="1">
    <citation type="submission" date="2022-04" db="EMBL/GenBank/DDBJ databases">
        <title>Genome of the entomopathogenic fungus Entomophthora muscae.</title>
        <authorList>
            <person name="Elya C."/>
            <person name="Lovett B.R."/>
            <person name="Lee E."/>
            <person name="Macias A.M."/>
            <person name="Hajek A.E."/>
            <person name="De Bivort B.L."/>
            <person name="Kasson M.T."/>
            <person name="De Fine Licht H.H."/>
            <person name="Stajich J.E."/>
        </authorList>
    </citation>
    <scope>NUCLEOTIDE SEQUENCE</scope>
    <source>
        <strain evidence="1">Berkeley</strain>
    </source>
</reference>
<evidence type="ECO:0000313" key="1">
    <source>
        <dbReference type="EMBL" id="KAJ9080476.1"/>
    </source>
</evidence>
<name>A0ACC2U1A3_9FUNG</name>
<evidence type="ECO:0000313" key="2">
    <source>
        <dbReference type="Proteomes" id="UP001165960"/>
    </source>
</evidence>
<gene>
    <name evidence="1" type="ORF">DSO57_1024511</name>
</gene>
<comment type="caution">
    <text evidence="1">The sequence shown here is derived from an EMBL/GenBank/DDBJ whole genome shotgun (WGS) entry which is preliminary data.</text>
</comment>
<dbReference type="EMBL" id="QTSX02001553">
    <property type="protein sequence ID" value="KAJ9080476.1"/>
    <property type="molecule type" value="Genomic_DNA"/>
</dbReference>
<sequence>MKCCPDGFFVDGSCKVDWYRDFDAITNPTEKHSRSAFDILDSILPSGNEDPSRHDLPALVRWADTESKFEEYQNKVIPKIRDSFWE</sequence>
<dbReference type="Proteomes" id="UP001165960">
    <property type="component" value="Unassembled WGS sequence"/>
</dbReference>
<organism evidence="1 2">
    <name type="scientific">Entomophthora muscae</name>
    <dbReference type="NCBI Taxonomy" id="34485"/>
    <lineage>
        <taxon>Eukaryota</taxon>
        <taxon>Fungi</taxon>
        <taxon>Fungi incertae sedis</taxon>
        <taxon>Zoopagomycota</taxon>
        <taxon>Entomophthoromycotina</taxon>
        <taxon>Entomophthoromycetes</taxon>
        <taxon>Entomophthorales</taxon>
        <taxon>Entomophthoraceae</taxon>
        <taxon>Entomophthora</taxon>
    </lineage>
</organism>